<evidence type="ECO:0000313" key="3">
    <source>
        <dbReference type="EMBL" id="NIE45335.1"/>
    </source>
</evidence>
<proteinExistence type="predicted"/>
<feature type="compositionally biased region" description="Basic residues" evidence="1">
    <location>
        <begin position="68"/>
        <end position="80"/>
    </location>
</feature>
<protein>
    <submittedName>
        <fullName evidence="3">Putative conserved secreted protein</fullName>
    </submittedName>
</protein>
<feature type="chain" id="PRO_5026338274" evidence="2">
    <location>
        <begin position="21"/>
        <end position="80"/>
    </location>
</feature>
<evidence type="ECO:0000256" key="1">
    <source>
        <dbReference type="SAM" id="MobiDB-lite"/>
    </source>
</evidence>
<reference evidence="3" key="1">
    <citation type="submission" date="2020-03" db="EMBL/GenBank/DDBJ databases">
        <title>A transcriptome and proteome of the tick Rhipicephalus microplus shaped by the genetic composition of its hosts and developmental stage.</title>
        <authorList>
            <person name="Garcia G.R."/>
            <person name="Ribeiro J.M.C."/>
            <person name="Maruyama S.R."/>
            <person name="Gardinasse L.G."/>
            <person name="Nelson K."/>
            <person name="Ferreira B.R."/>
            <person name="Andrade T.G."/>
            <person name="Santos I.K.F.M."/>
        </authorList>
    </citation>
    <scope>NUCLEOTIDE SEQUENCE</scope>
    <source>
        <strain evidence="3">NSGR</strain>
        <tissue evidence="3">Salivary glands</tissue>
    </source>
</reference>
<organism evidence="3">
    <name type="scientific">Rhipicephalus microplus</name>
    <name type="common">Cattle tick</name>
    <name type="synonym">Boophilus microplus</name>
    <dbReference type="NCBI Taxonomy" id="6941"/>
    <lineage>
        <taxon>Eukaryota</taxon>
        <taxon>Metazoa</taxon>
        <taxon>Ecdysozoa</taxon>
        <taxon>Arthropoda</taxon>
        <taxon>Chelicerata</taxon>
        <taxon>Arachnida</taxon>
        <taxon>Acari</taxon>
        <taxon>Parasitiformes</taxon>
        <taxon>Ixodida</taxon>
        <taxon>Ixodoidea</taxon>
        <taxon>Ixodidae</taxon>
        <taxon>Rhipicephalinae</taxon>
        <taxon>Rhipicephalus</taxon>
        <taxon>Boophilus</taxon>
    </lineage>
</organism>
<dbReference type="AlphaFoldDB" id="A0A6G5A2U0"/>
<feature type="compositionally biased region" description="Basic and acidic residues" evidence="1">
    <location>
        <begin position="50"/>
        <end position="67"/>
    </location>
</feature>
<dbReference type="VEuPathDB" id="VectorBase:LOC119170711"/>
<sequence>MTRGFLKCILLLMFATLVLASSYGEDDDVSDGSGMNPVARVEDTPTGVSDRAEGGNKEGSRTYENKNRSRYPPRRRIRQL</sequence>
<dbReference type="EMBL" id="GIKN01003062">
    <property type="protein sequence ID" value="NIE45335.1"/>
    <property type="molecule type" value="Transcribed_RNA"/>
</dbReference>
<accession>A0A6G5A2U0</accession>
<feature type="region of interest" description="Disordered" evidence="1">
    <location>
        <begin position="25"/>
        <end position="80"/>
    </location>
</feature>
<feature type="signal peptide" evidence="2">
    <location>
        <begin position="1"/>
        <end position="20"/>
    </location>
</feature>
<evidence type="ECO:0000256" key="2">
    <source>
        <dbReference type="SAM" id="SignalP"/>
    </source>
</evidence>
<name>A0A6G5A2U0_RHIMP</name>
<keyword evidence="2" id="KW-0732">Signal</keyword>